<dbReference type="GO" id="GO:0016705">
    <property type="term" value="F:oxidoreductase activity, acting on paired donors, with incorporation or reduction of molecular oxygen"/>
    <property type="evidence" value="ECO:0007669"/>
    <property type="project" value="InterPro"/>
</dbReference>
<feature type="region of interest" description="Disordered" evidence="8">
    <location>
        <begin position="61"/>
        <end position="84"/>
    </location>
</feature>
<dbReference type="InterPro" id="IPR017972">
    <property type="entry name" value="Cyt_P450_CS"/>
</dbReference>
<dbReference type="Gene3D" id="1.10.630.10">
    <property type="entry name" value="Cytochrome P450"/>
    <property type="match status" value="1"/>
</dbReference>
<dbReference type="GO" id="GO:0004497">
    <property type="term" value="F:monooxygenase activity"/>
    <property type="evidence" value="ECO:0007669"/>
    <property type="project" value="UniProtKB-KW"/>
</dbReference>
<accession>A0A4U1JMM7</accession>
<feature type="compositionally biased region" description="Basic and acidic residues" evidence="8">
    <location>
        <begin position="69"/>
        <end position="84"/>
    </location>
</feature>
<comment type="caution">
    <text evidence="9">The sequence shown here is derived from an EMBL/GenBank/DDBJ whole genome shotgun (WGS) entry which is preliminary data.</text>
</comment>
<gene>
    <name evidence="9" type="ORF">E8A74_01585</name>
</gene>
<evidence type="ECO:0000256" key="1">
    <source>
        <dbReference type="ARBA" id="ARBA00010617"/>
    </source>
</evidence>
<dbReference type="InterPro" id="IPR036396">
    <property type="entry name" value="Cyt_P450_sf"/>
</dbReference>
<dbReference type="GO" id="GO:0020037">
    <property type="term" value="F:heme binding"/>
    <property type="evidence" value="ECO:0007669"/>
    <property type="project" value="InterPro"/>
</dbReference>
<dbReference type="PANTHER" id="PTHR46696:SF1">
    <property type="entry name" value="CYTOCHROME P450 YJIB-RELATED"/>
    <property type="match status" value="1"/>
</dbReference>
<dbReference type="FunFam" id="1.10.630.10:FF:000018">
    <property type="entry name" value="Cytochrome P450 monooxygenase"/>
    <property type="match status" value="1"/>
</dbReference>
<dbReference type="Proteomes" id="UP000309215">
    <property type="component" value="Unassembled WGS sequence"/>
</dbReference>
<keyword evidence="6 7" id="KW-0503">Monooxygenase</keyword>
<reference evidence="9 10" key="1">
    <citation type="submission" date="2019-04" db="EMBL/GenBank/DDBJ databases">
        <authorList>
            <person name="Li Y."/>
            <person name="Wang J."/>
        </authorList>
    </citation>
    <scope>NUCLEOTIDE SEQUENCE [LARGE SCALE GENOMIC DNA]</scope>
    <source>
        <strain evidence="9 10">DSM 14668</strain>
    </source>
</reference>
<protein>
    <submittedName>
        <fullName evidence="9">Cytochrome P450</fullName>
    </submittedName>
</protein>
<sequence>MERVLRRPDPASHAPRKARADPQGSRRAPAGQALVVMGLERHDGLQDGALDRDGLRCHQPRRHAGFRRKPAERQPHELAHGSGREWTHRKLAAAQLDDSRAVIFHVRRASSWRAMHTLMTTPAPLRYDPMDPSFTKDPHPLLARFREESPVYHWEQGGGYIFFRYRDCMALLRESRLGVDPTLGAGFPPELKAAFPEFAALRENDLFMVPPAAHARLRKLLNPTFGPRAVEAHRPKVKAIIAALLDKLPKEGEVDISTEFTRQYPVRVIASILNIPSDHVPEFVAFAEALISTIMPGLSPEQFAACMPIISRGMGIVRAVIADRRANPMPNDLTTELINACDEQDRLSDAELVSLVAGLLVGGTDTTYHGTNQAILTLLQHPEQLAILRDDPSLARNAFDETLRFNIFGRVPMVRYATESFAYGDIHLERGRPVFLFLMSAFRDPEYLADANTYDIRRQHTGTHWFGLGPHFCLGASLARMEAEIALQSLFARYPKIEIAGEPVYGMHPIMRTMDQFPLRVSASA</sequence>
<evidence type="ECO:0000256" key="2">
    <source>
        <dbReference type="ARBA" id="ARBA00022617"/>
    </source>
</evidence>
<dbReference type="GO" id="GO:0005506">
    <property type="term" value="F:iron ion binding"/>
    <property type="evidence" value="ECO:0007669"/>
    <property type="project" value="InterPro"/>
</dbReference>
<dbReference type="PROSITE" id="PS00086">
    <property type="entry name" value="CYTOCHROME_P450"/>
    <property type="match status" value="1"/>
</dbReference>
<keyword evidence="2 7" id="KW-0349">Heme</keyword>
<dbReference type="EMBL" id="SSMQ01000001">
    <property type="protein sequence ID" value="TKD13268.1"/>
    <property type="molecule type" value="Genomic_DNA"/>
</dbReference>
<evidence type="ECO:0000256" key="5">
    <source>
        <dbReference type="ARBA" id="ARBA00023004"/>
    </source>
</evidence>
<keyword evidence="4 7" id="KW-0560">Oxidoreductase</keyword>
<proteinExistence type="inferred from homology"/>
<dbReference type="SUPFAM" id="SSF48264">
    <property type="entry name" value="Cytochrome P450"/>
    <property type="match status" value="1"/>
</dbReference>
<evidence type="ECO:0000256" key="4">
    <source>
        <dbReference type="ARBA" id="ARBA00023002"/>
    </source>
</evidence>
<dbReference type="PANTHER" id="PTHR46696">
    <property type="entry name" value="P450, PUTATIVE (EUROFUNG)-RELATED"/>
    <property type="match status" value="1"/>
</dbReference>
<evidence type="ECO:0000313" key="9">
    <source>
        <dbReference type="EMBL" id="TKD13268.1"/>
    </source>
</evidence>
<evidence type="ECO:0000256" key="8">
    <source>
        <dbReference type="SAM" id="MobiDB-lite"/>
    </source>
</evidence>
<dbReference type="OrthoDB" id="4511384at2"/>
<keyword evidence="3 7" id="KW-0479">Metal-binding</keyword>
<dbReference type="Pfam" id="PF00067">
    <property type="entry name" value="p450"/>
    <property type="match status" value="1"/>
</dbReference>
<keyword evidence="5 7" id="KW-0408">Iron</keyword>
<name>A0A4U1JMM7_9BACT</name>
<dbReference type="InterPro" id="IPR002397">
    <property type="entry name" value="Cyt_P450_B"/>
</dbReference>
<evidence type="ECO:0000313" key="10">
    <source>
        <dbReference type="Proteomes" id="UP000309215"/>
    </source>
</evidence>
<feature type="compositionally biased region" description="Basic and acidic residues" evidence="8">
    <location>
        <begin position="1"/>
        <end position="10"/>
    </location>
</feature>
<keyword evidence="10" id="KW-1185">Reference proteome</keyword>
<dbReference type="PRINTS" id="PR00359">
    <property type="entry name" value="BP450"/>
</dbReference>
<evidence type="ECO:0000256" key="7">
    <source>
        <dbReference type="RuleBase" id="RU000461"/>
    </source>
</evidence>
<organism evidence="9 10">
    <name type="scientific">Polyangium fumosum</name>
    <dbReference type="NCBI Taxonomy" id="889272"/>
    <lineage>
        <taxon>Bacteria</taxon>
        <taxon>Pseudomonadati</taxon>
        <taxon>Myxococcota</taxon>
        <taxon>Polyangia</taxon>
        <taxon>Polyangiales</taxon>
        <taxon>Polyangiaceae</taxon>
        <taxon>Polyangium</taxon>
    </lineage>
</organism>
<dbReference type="InterPro" id="IPR001128">
    <property type="entry name" value="Cyt_P450"/>
</dbReference>
<evidence type="ECO:0000256" key="6">
    <source>
        <dbReference type="ARBA" id="ARBA00023033"/>
    </source>
</evidence>
<comment type="similarity">
    <text evidence="1 7">Belongs to the cytochrome P450 family.</text>
</comment>
<feature type="region of interest" description="Disordered" evidence="8">
    <location>
        <begin position="1"/>
        <end position="29"/>
    </location>
</feature>
<evidence type="ECO:0000256" key="3">
    <source>
        <dbReference type="ARBA" id="ARBA00022723"/>
    </source>
</evidence>
<dbReference type="AlphaFoldDB" id="A0A4U1JMM7"/>